<dbReference type="AlphaFoldDB" id="A0A0E9QUH7"/>
<sequence>MMAKQDNYLLDMNRCLQVSINVLLSSVEQ</sequence>
<evidence type="ECO:0000313" key="1">
    <source>
        <dbReference type="EMBL" id="JAH20102.1"/>
    </source>
</evidence>
<protein>
    <submittedName>
        <fullName evidence="1">Uncharacterized protein</fullName>
    </submittedName>
</protein>
<organism evidence="1">
    <name type="scientific">Anguilla anguilla</name>
    <name type="common">European freshwater eel</name>
    <name type="synonym">Muraena anguilla</name>
    <dbReference type="NCBI Taxonomy" id="7936"/>
    <lineage>
        <taxon>Eukaryota</taxon>
        <taxon>Metazoa</taxon>
        <taxon>Chordata</taxon>
        <taxon>Craniata</taxon>
        <taxon>Vertebrata</taxon>
        <taxon>Euteleostomi</taxon>
        <taxon>Actinopterygii</taxon>
        <taxon>Neopterygii</taxon>
        <taxon>Teleostei</taxon>
        <taxon>Anguilliformes</taxon>
        <taxon>Anguillidae</taxon>
        <taxon>Anguilla</taxon>
    </lineage>
</organism>
<dbReference type="EMBL" id="GBXM01088475">
    <property type="protein sequence ID" value="JAH20102.1"/>
    <property type="molecule type" value="Transcribed_RNA"/>
</dbReference>
<accession>A0A0E9QUH7</accession>
<proteinExistence type="predicted"/>
<reference evidence="1" key="2">
    <citation type="journal article" date="2015" name="Fish Shellfish Immunol.">
        <title>Early steps in the European eel (Anguilla anguilla)-Vibrio vulnificus interaction in the gills: Role of the RtxA13 toxin.</title>
        <authorList>
            <person name="Callol A."/>
            <person name="Pajuelo D."/>
            <person name="Ebbesson L."/>
            <person name="Teles M."/>
            <person name="MacKenzie S."/>
            <person name="Amaro C."/>
        </authorList>
    </citation>
    <scope>NUCLEOTIDE SEQUENCE</scope>
</reference>
<name>A0A0E9QUH7_ANGAN</name>
<reference evidence="1" key="1">
    <citation type="submission" date="2014-11" db="EMBL/GenBank/DDBJ databases">
        <authorList>
            <person name="Amaro Gonzalez C."/>
        </authorList>
    </citation>
    <scope>NUCLEOTIDE SEQUENCE</scope>
</reference>